<dbReference type="InterPro" id="IPR053168">
    <property type="entry name" value="Glutamic_endopeptidase"/>
</dbReference>
<accession>A0AA41UX55</accession>
<evidence type="ECO:0000313" key="4">
    <source>
        <dbReference type="Proteomes" id="UP001177140"/>
    </source>
</evidence>
<dbReference type="Proteomes" id="UP001177140">
    <property type="component" value="Unassembled WGS sequence"/>
</dbReference>
<gene>
    <name evidence="3" type="ORF">MKW94_010983</name>
</gene>
<feature type="chain" id="PRO_5041317484" description="Neprosin PEP catalytic domain-containing protein" evidence="1">
    <location>
        <begin position="28"/>
        <end position="370"/>
    </location>
</feature>
<evidence type="ECO:0000256" key="1">
    <source>
        <dbReference type="SAM" id="SignalP"/>
    </source>
</evidence>
<name>A0AA41UX55_PAPNU</name>
<dbReference type="Pfam" id="PF14365">
    <property type="entry name" value="Neprosin_AP"/>
    <property type="match status" value="1"/>
</dbReference>
<dbReference type="AlphaFoldDB" id="A0AA41UX55"/>
<proteinExistence type="predicted"/>
<evidence type="ECO:0000259" key="2">
    <source>
        <dbReference type="PROSITE" id="PS52045"/>
    </source>
</evidence>
<dbReference type="EMBL" id="JAJJMA010051787">
    <property type="protein sequence ID" value="MCL7026030.1"/>
    <property type="molecule type" value="Genomic_DNA"/>
</dbReference>
<comment type="caution">
    <text evidence="3">The sequence shown here is derived from an EMBL/GenBank/DDBJ whole genome shotgun (WGS) entry which is preliminary data.</text>
</comment>
<dbReference type="PANTHER" id="PTHR31589">
    <property type="entry name" value="PROTEIN, PUTATIVE (DUF239)-RELATED-RELATED"/>
    <property type="match status" value="1"/>
</dbReference>
<feature type="domain" description="Neprosin PEP catalytic" evidence="2">
    <location>
        <begin position="121"/>
        <end position="370"/>
    </location>
</feature>
<keyword evidence="1" id="KW-0732">Signal</keyword>
<sequence length="370" mass="40926">MAPLLGLKSLVFVILLGSLIFTNQAAGARVDMTKLEKQLHKRQAKTIHASWGDTYDCVEFHKQPAFDHPLLKDHKIQMKEELSSVSLPKTGKNQIDECPKGTVPIRRTTREDLIASKLSVNYTGSQYRAGVTYNTKLGETIYGASGVMNVWNPQVNEDQFSSGEIALQSGSQPQEEATIIKFGWTVNPQLYGEHVTRSFAYWTSDGGKTGCYNTVCPGFVQVHSKHTPDSAFPTTSEFEGTQILFTVQITLDKEGGKWWLVGNGEAIGYWPRELFPAFAPGATSVFWGGRVMSGIDRLSPPMGSGKPLNDYVLDDAGFMLSIRYIDMNNNQNILPEATEPTIDCLEYYNVTYIPEHGNVYFGGTGGLNCI</sequence>
<organism evidence="3 4">
    <name type="scientific">Papaver nudicaule</name>
    <name type="common">Iceland poppy</name>
    <dbReference type="NCBI Taxonomy" id="74823"/>
    <lineage>
        <taxon>Eukaryota</taxon>
        <taxon>Viridiplantae</taxon>
        <taxon>Streptophyta</taxon>
        <taxon>Embryophyta</taxon>
        <taxon>Tracheophyta</taxon>
        <taxon>Spermatophyta</taxon>
        <taxon>Magnoliopsida</taxon>
        <taxon>Ranunculales</taxon>
        <taxon>Papaveraceae</taxon>
        <taxon>Papaveroideae</taxon>
        <taxon>Papaver</taxon>
    </lineage>
</organism>
<dbReference type="Gene3D" id="3.90.1320.10">
    <property type="entry name" value="Outer-capsid protein sigma 3, large lobe"/>
    <property type="match status" value="1"/>
</dbReference>
<protein>
    <recommendedName>
        <fullName evidence="2">Neprosin PEP catalytic domain-containing protein</fullName>
    </recommendedName>
</protein>
<dbReference type="InterPro" id="IPR004314">
    <property type="entry name" value="Neprosin"/>
</dbReference>
<keyword evidence="4" id="KW-1185">Reference proteome</keyword>
<dbReference type="InterPro" id="IPR025521">
    <property type="entry name" value="Neprosin_propep"/>
</dbReference>
<evidence type="ECO:0000313" key="3">
    <source>
        <dbReference type="EMBL" id="MCL7026030.1"/>
    </source>
</evidence>
<reference evidence="3" key="1">
    <citation type="submission" date="2022-03" db="EMBL/GenBank/DDBJ databases">
        <title>A functionally conserved STORR gene fusion in Papaver species that diverged 16.8 million years ago.</title>
        <authorList>
            <person name="Catania T."/>
        </authorList>
    </citation>
    <scope>NUCLEOTIDE SEQUENCE</scope>
    <source>
        <strain evidence="3">S-191538</strain>
    </source>
</reference>
<feature type="signal peptide" evidence="1">
    <location>
        <begin position="1"/>
        <end position="27"/>
    </location>
</feature>
<dbReference type="PROSITE" id="PS52045">
    <property type="entry name" value="NEPROSIN_PEP_CD"/>
    <property type="match status" value="1"/>
</dbReference>
<dbReference type="PANTHER" id="PTHR31589:SF110">
    <property type="entry name" value="PROTEIN, PUTATIVE (DUF239)-RELATED"/>
    <property type="match status" value="1"/>
</dbReference>
<dbReference type="Pfam" id="PF03080">
    <property type="entry name" value="Neprosin"/>
    <property type="match status" value="1"/>
</dbReference>